<evidence type="ECO:0000313" key="2">
    <source>
        <dbReference type="Proteomes" id="UP000247454"/>
    </source>
</evidence>
<comment type="caution">
    <text evidence="1">The sequence shown here is derived from an EMBL/GenBank/DDBJ whole genome shotgun (WGS) entry which is preliminary data.</text>
</comment>
<protein>
    <recommendedName>
        <fullName evidence="3">DUF2946 family protein</fullName>
    </recommendedName>
</protein>
<proteinExistence type="predicted"/>
<accession>A0A318T7H9</accession>
<name>A0A318T7H9_9HYPH</name>
<dbReference type="OrthoDB" id="7744280at2"/>
<sequence length="127" mass="13124">MREILLNGRNLARFLCALALVLLAFAHKPVDFKSGGYDLAAYTLPDGTVPVLCQPSGGDDQGGHDGHLYGQDCEACRIASGLDCPVPTKASGPLPDSGAVIASVLAAPVILRDSYPPSAPPQAPPFV</sequence>
<organism evidence="1 2">
    <name type="scientific">Phyllobacterium leguminum</name>
    <dbReference type="NCBI Taxonomy" id="314237"/>
    <lineage>
        <taxon>Bacteria</taxon>
        <taxon>Pseudomonadati</taxon>
        <taxon>Pseudomonadota</taxon>
        <taxon>Alphaproteobacteria</taxon>
        <taxon>Hyphomicrobiales</taxon>
        <taxon>Phyllobacteriaceae</taxon>
        <taxon>Phyllobacterium</taxon>
    </lineage>
</organism>
<evidence type="ECO:0008006" key="3">
    <source>
        <dbReference type="Google" id="ProtNLM"/>
    </source>
</evidence>
<keyword evidence="2" id="KW-1185">Reference proteome</keyword>
<dbReference type="AlphaFoldDB" id="A0A318T7H9"/>
<gene>
    <name evidence="1" type="ORF">C7477_104178</name>
</gene>
<dbReference type="Proteomes" id="UP000247454">
    <property type="component" value="Unassembled WGS sequence"/>
</dbReference>
<reference evidence="1 2" key="1">
    <citation type="submission" date="2018-06" db="EMBL/GenBank/DDBJ databases">
        <title>Genomic Encyclopedia of Type Strains, Phase III (KMG-III): the genomes of soil and plant-associated and newly described type strains.</title>
        <authorList>
            <person name="Whitman W."/>
        </authorList>
    </citation>
    <scope>NUCLEOTIDE SEQUENCE [LARGE SCALE GENOMIC DNA]</scope>
    <source>
        <strain evidence="1 2">ORS 1419</strain>
    </source>
</reference>
<dbReference type="RefSeq" id="WP_110749710.1">
    <property type="nucleotide sequence ID" value="NZ_QJTF01000004.1"/>
</dbReference>
<dbReference type="EMBL" id="QJTF01000004">
    <property type="protein sequence ID" value="PYE89338.1"/>
    <property type="molecule type" value="Genomic_DNA"/>
</dbReference>
<evidence type="ECO:0000313" key="1">
    <source>
        <dbReference type="EMBL" id="PYE89338.1"/>
    </source>
</evidence>